<sequence>MGHPKIFSDTEKRSLEAYRISQFGSPLHSRLAHPSLAIDEHPSPGDTGRVVLHFDVDAFYAQVEEVRDPSLRDRPLGITQKYIIVTSNYPARKHGVTKLMAISEAKRLCPDIALVSGEDLTPYRLASRRIQEVLQRFGTVERLGMDECFVDVTDEVQRRLRAGEPRAGGFRGHVFAAGTALRQDNPYRPQDVRAAADRVPGEASCGGGRSRSGARAVGLRADGGERDRGGGAGDGQARDRLPFLVRHLGQQDAVQARQRAAQAR</sequence>
<dbReference type="InterPro" id="IPR001126">
    <property type="entry name" value="UmuC"/>
</dbReference>
<dbReference type="PANTHER" id="PTHR46404">
    <property type="entry name" value="DNA POLYMERASE IOTA"/>
    <property type="match status" value="1"/>
</dbReference>
<protein>
    <submittedName>
        <fullName evidence="3">DNA polymerase iota</fullName>
    </submittedName>
</protein>
<feature type="region of interest" description="Disordered" evidence="1">
    <location>
        <begin position="197"/>
        <end position="244"/>
    </location>
</feature>
<evidence type="ECO:0000256" key="1">
    <source>
        <dbReference type="SAM" id="MobiDB-lite"/>
    </source>
</evidence>
<dbReference type="Gene3D" id="3.40.1170.60">
    <property type="match status" value="1"/>
</dbReference>
<dbReference type="GO" id="GO:0006281">
    <property type="term" value="P:DNA repair"/>
    <property type="evidence" value="ECO:0007669"/>
    <property type="project" value="InterPro"/>
</dbReference>
<feature type="domain" description="UmuC" evidence="2">
    <location>
        <begin position="51"/>
        <end position="154"/>
    </location>
</feature>
<dbReference type="Gene3D" id="3.30.70.270">
    <property type="match status" value="1"/>
</dbReference>
<proteinExistence type="predicted"/>
<organism evidence="3">
    <name type="scientific">Tetraselmis sp. GSL018</name>
    <dbReference type="NCBI Taxonomy" id="582737"/>
    <lineage>
        <taxon>Eukaryota</taxon>
        <taxon>Viridiplantae</taxon>
        <taxon>Chlorophyta</taxon>
        <taxon>core chlorophytes</taxon>
        <taxon>Chlorodendrophyceae</taxon>
        <taxon>Chlorodendrales</taxon>
        <taxon>Chlorodendraceae</taxon>
        <taxon>Tetraselmis</taxon>
    </lineage>
</organism>
<evidence type="ECO:0000259" key="2">
    <source>
        <dbReference type="PROSITE" id="PS50173"/>
    </source>
</evidence>
<reference evidence="3" key="1">
    <citation type="submission" date="2014-05" db="EMBL/GenBank/DDBJ databases">
        <title>The transcriptome of the halophilic microalga Tetraselmis sp. GSL018 isolated from the Great Salt Lake, Utah.</title>
        <authorList>
            <person name="Jinkerson R.E."/>
            <person name="D'Adamo S."/>
            <person name="Posewitz M.C."/>
        </authorList>
    </citation>
    <scope>NUCLEOTIDE SEQUENCE</scope>
    <source>
        <strain evidence="3">GSL018</strain>
    </source>
</reference>
<name>A0A061RGN2_9CHLO</name>
<accession>A0A061RGN2</accession>
<dbReference type="AlphaFoldDB" id="A0A061RGN2"/>
<dbReference type="FunFam" id="3.40.1170.60:FF:000006">
    <property type="entry name" value="DNA polymerase iota"/>
    <property type="match status" value="1"/>
</dbReference>
<dbReference type="PROSITE" id="PS50173">
    <property type="entry name" value="UMUC"/>
    <property type="match status" value="1"/>
</dbReference>
<dbReference type="InterPro" id="IPR043502">
    <property type="entry name" value="DNA/RNA_pol_sf"/>
</dbReference>
<dbReference type="InterPro" id="IPR043128">
    <property type="entry name" value="Rev_trsase/Diguanyl_cyclase"/>
</dbReference>
<dbReference type="EMBL" id="GBEZ01016292">
    <property type="protein sequence ID" value="JAC69944.1"/>
    <property type="molecule type" value="Transcribed_RNA"/>
</dbReference>
<evidence type="ECO:0000313" key="3">
    <source>
        <dbReference type="EMBL" id="JAC69944.1"/>
    </source>
</evidence>
<dbReference type="Pfam" id="PF00817">
    <property type="entry name" value="IMS"/>
    <property type="match status" value="1"/>
</dbReference>
<dbReference type="PANTHER" id="PTHR46404:SF1">
    <property type="entry name" value="DNA POLYMERASE IOTA"/>
    <property type="match status" value="1"/>
</dbReference>
<dbReference type="SUPFAM" id="SSF56672">
    <property type="entry name" value="DNA/RNA polymerases"/>
    <property type="match status" value="1"/>
</dbReference>
<gene>
    <name evidence="3" type="primary">POLI</name>
    <name evidence="3" type="ORF">TSPGSL018_5200</name>
</gene>
<feature type="compositionally biased region" description="Low complexity" evidence="1">
    <location>
        <begin position="211"/>
        <end position="220"/>
    </location>
</feature>